<sequence>MPGMTDGLDVPDDYTGRRRADAYRQPRIAFVVVLIVVAVVVVGLRGLLTGAPDITRFASGEAAGPVVPTLSGLPAPLATPGAASPAGTTASPAAGVSTGASPGTSAAPTDLPSSAGPPPSAPGSAAPSVPPPSPSPSPSGTPPASTSYEAEAPGNGRHGMTVREVSGASGGRAVANVGNGRVLSFTGVEVGRPAEVTVTIAYLATDTRRCYVRAGHGEWHLVTFAPSGGWDRVATVTLTLRLGGGKNTIEVGNTPGRWCPDLDRITVAPR</sequence>
<evidence type="ECO:0000256" key="1">
    <source>
        <dbReference type="SAM" id="MobiDB-lite"/>
    </source>
</evidence>
<dbReference type="AlphaFoldDB" id="A0A917TS09"/>
<dbReference type="PROSITE" id="PS51175">
    <property type="entry name" value="CBM6"/>
    <property type="match status" value="1"/>
</dbReference>
<accession>A0A917TS09</accession>
<dbReference type="InterPro" id="IPR005084">
    <property type="entry name" value="CBM6"/>
</dbReference>
<keyword evidence="2" id="KW-0472">Membrane</keyword>
<gene>
    <name evidence="4" type="ORF">GCM10007977_041050</name>
</gene>
<dbReference type="InterPro" id="IPR008979">
    <property type="entry name" value="Galactose-bd-like_sf"/>
</dbReference>
<feature type="region of interest" description="Disordered" evidence="1">
    <location>
        <begin position="78"/>
        <end position="163"/>
    </location>
</feature>
<keyword evidence="2" id="KW-0812">Transmembrane</keyword>
<keyword evidence="2" id="KW-1133">Transmembrane helix</keyword>
<feature type="domain" description="CBM6" evidence="3">
    <location>
        <begin position="146"/>
        <end position="268"/>
    </location>
</feature>
<dbReference type="EMBL" id="BMPI01000018">
    <property type="protein sequence ID" value="GGM35328.1"/>
    <property type="molecule type" value="Genomic_DNA"/>
</dbReference>
<organism evidence="4 5">
    <name type="scientific">Dactylosporangium sucinum</name>
    <dbReference type="NCBI Taxonomy" id="1424081"/>
    <lineage>
        <taxon>Bacteria</taxon>
        <taxon>Bacillati</taxon>
        <taxon>Actinomycetota</taxon>
        <taxon>Actinomycetes</taxon>
        <taxon>Micromonosporales</taxon>
        <taxon>Micromonosporaceae</taxon>
        <taxon>Dactylosporangium</taxon>
    </lineage>
</organism>
<evidence type="ECO:0000313" key="5">
    <source>
        <dbReference type="Proteomes" id="UP000642070"/>
    </source>
</evidence>
<evidence type="ECO:0000256" key="2">
    <source>
        <dbReference type="SAM" id="Phobius"/>
    </source>
</evidence>
<dbReference type="Gene3D" id="2.60.120.260">
    <property type="entry name" value="Galactose-binding domain-like"/>
    <property type="match status" value="1"/>
</dbReference>
<reference evidence="4" key="2">
    <citation type="submission" date="2020-09" db="EMBL/GenBank/DDBJ databases">
        <authorList>
            <person name="Sun Q."/>
            <person name="Ohkuma M."/>
        </authorList>
    </citation>
    <scope>NUCLEOTIDE SEQUENCE</scope>
    <source>
        <strain evidence="4">JCM 19831</strain>
    </source>
</reference>
<name>A0A917TS09_9ACTN</name>
<dbReference type="SUPFAM" id="SSF49785">
    <property type="entry name" value="Galactose-binding domain-like"/>
    <property type="match status" value="1"/>
</dbReference>
<comment type="caution">
    <text evidence="4">The sequence shown here is derived from an EMBL/GenBank/DDBJ whole genome shotgun (WGS) entry which is preliminary data.</text>
</comment>
<proteinExistence type="predicted"/>
<evidence type="ECO:0000313" key="4">
    <source>
        <dbReference type="EMBL" id="GGM35328.1"/>
    </source>
</evidence>
<evidence type="ECO:0000259" key="3">
    <source>
        <dbReference type="PROSITE" id="PS51175"/>
    </source>
</evidence>
<feature type="transmembrane region" description="Helical" evidence="2">
    <location>
        <begin position="28"/>
        <end position="48"/>
    </location>
</feature>
<dbReference type="Proteomes" id="UP000642070">
    <property type="component" value="Unassembled WGS sequence"/>
</dbReference>
<protein>
    <recommendedName>
        <fullName evidence="3">CBM6 domain-containing protein</fullName>
    </recommendedName>
</protein>
<feature type="compositionally biased region" description="Low complexity" evidence="1">
    <location>
        <begin position="78"/>
        <end position="114"/>
    </location>
</feature>
<keyword evidence="5" id="KW-1185">Reference proteome</keyword>
<dbReference type="GO" id="GO:0030246">
    <property type="term" value="F:carbohydrate binding"/>
    <property type="evidence" value="ECO:0007669"/>
    <property type="project" value="InterPro"/>
</dbReference>
<feature type="compositionally biased region" description="Pro residues" evidence="1">
    <location>
        <begin position="128"/>
        <end position="141"/>
    </location>
</feature>
<reference evidence="4" key="1">
    <citation type="journal article" date="2014" name="Int. J. Syst. Evol. Microbiol.">
        <title>Complete genome sequence of Corynebacterium casei LMG S-19264T (=DSM 44701T), isolated from a smear-ripened cheese.</title>
        <authorList>
            <consortium name="US DOE Joint Genome Institute (JGI-PGF)"/>
            <person name="Walter F."/>
            <person name="Albersmeier A."/>
            <person name="Kalinowski J."/>
            <person name="Ruckert C."/>
        </authorList>
    </citation>
    <scope>NUCLEOTIDE SEQUENCE</scope>
    <source>
        <strain evidence="4">JCM 19831</strain>
    </source>
</reference>